<name>A0A428Z2Q0_KIBAR</name>
<reference evidence="2 3" key="1">
    <citation type="submission" date="2018-05" db="EMBL/GenBank/DDBJ databases">
        <title>Evolution of GPA BGCs.</title>
        <authorList>
            <person name="Waglechner N."/>
            <person name="Wright G.D."/>
        </authorList>
    </citation>
    <scope>NUCLEOTIDE SEQUENCE [LARGE SCALE GENOMIC DNA]</scope>
    <source>
        <strain evidence="2 3">A82846</strain>
    </source>
</reference>
<comment type="caution">
    <text evidence="2">The sequence shown here is derived from an EMBL/GenBank/DDBJ whole genome shotgun (WGS) entry which is preliminary data.</text>
</comment>
<sequence length="61" mass="6676">MDAQVSTAKCSFLTDVMPDGYPHAARRTVAGPRSAFTFDQEHAVPSSRTPAEIPHFDGMRI</sequence>
<accession>A0A428Z2Q0</accession>
<evidence type="ECO:0000313" key="2">
    <source>
        <dbReference type="EMBL" id="RSM79970.1"/>
    </source>
</evidence>
<protein>
    <submittedName>
        <fullName evidence="2">Uncharacterized protein</fullName>
    </submittedName>
</protein>
<dbReference type="AlphaFoldDB" id="A0A428Z2Q0"/>
<organism evidence="2 3">
    <name type="scientific">Kibdelosporangium aridum</name>
    <dbReference type="NCBI Taxonomy" id="2030"/>
    <lineage>
        <taxon>Bacteria</taxon>
        <taxon>Bacillati</taxon>
        <taxon>Actinomycetota</taxon>
        <taxon>Actinomycetes</taxon>
        <taxon>Pseudonocardiales</taxon>
        <taxon>Pseudonocardiaceae</taxon>
        <taxon>Kibdelosporangium</taxon>
    </lineage>
</organism>
<proteinExistence type="predicted"/>
<dbReference type="EMBL" id="QHKI01000031">
    <property type="protein sequence ID" value="RSM79970.1"/>
    <property type="molecule type" value="Genomic_DNA"/>
</dbReference>
<feature type="region of interest" description="Disordered" evidence="1">
    <location>
        <begin position="41"/>
        <end position="61"/>
    </location>
</feature>
<evidence type="ECO:0000256" key="1">
    <source>
        <dbReference type="SAM" id="MobiDB-lite"/>
    </source>
</evidence>
<dbReference type="Proteomes" id="UP000287547">
    <property type="component" value="Unassembled WGS sequence"/>
</dbReference>
<evidence type="ECO:0000313" key="3">
    <source>
        <dbReference type="Proteomes" id="UP000287547"/>
    </source>
</evidence>
<gene>
    <name evidence="2" type="ORF">DMH04_30680</name>
</gene>